<gene>
    <name evidence="1" type="ORF">NAEGRDRAFT_53730</name>
</gene>
<dbReference type="RefSeq" id="XP_002670175.1">
    <property type="nucleotide sequence ID" value="XM_002670129.1"/>
</dbReference>
<dbReference type="KEGG" id="ngr:NAEGRDRAFT_53730"/>
<dbReference type="AlphaFoldDB" id="D2W0H9"/>
<reference evidence="1 2" key="1">
    <citation type="journal article" date="2010" name="Cell">
        <title>The genome of Naegleria gruberi illuminates early eukaryotic versatility.</title>
        <authorList>
            <person name="Fritz-Laylin L.K."/>
            <person name="Prochnik S.E."/>
            <person name="Ginger M.L."/>
            <person name="Dacks J.B."/>
            <person name="Carpenter M.L."/>
            <person name="Field M.C."/>
            <person name="Kuo A."/>
            <person name="Paredez A."/>
            <person name="Chapman J."/>
            <person name="Pham J."/>
            <person name="Shu S."/>
            <person name="Neupane R."/>
            <person name="Cipriano M."/>
            <person name="Mancuso J."/>
            <person name="Tu H."/>
            <person name="Salamov A."/>
            <person name="Lindquist E."/>
            <person name="Shapiro H."/>
            <person name="Lucas S."/>
            <person name="Grigoriev I.V."/>
            <person name="Cande W.Z."/>
            <person name="Fulton C."/>
            <person name="Rokhsar D.S."/>
            <person name="Dawson S.C."/>
        </authorList>
    </citation>
    <scope>NUCLEOTIDE SEQUENCE [LARGE SCALE GENOMIC DNA]</scope>
    <source>
        <strain evidence="1 2">NEG-M</strain>
    </source>
</reference>
<keyword evidence="2" id="KW-1185">Reference proteome</keyword>
<evidence type="ECO:0000313" key="2">
    <source>
        <dbReference type="Proteomes" id="UP000006671"/>
    </source>
</evidence>
<dbReference type="InterPro" id="IPR027417">
    <property type="entry name" value="P-loop_NTPase"/>
</dbReference>
<evidence type="ECO:0000313" key="1">
    <source>
        <dbReference type="EMBL" id="EFC37431.1"/>
    </source>
</evidence>
<dbReference type="InParanoid" id="D2W0H9"/>
<name>D2W0H9_NAEGR</name>
<dbReference type="GeneID" id="8861085"/>
<accession>D2W0H9</accession>
<protein>
    <submittedName>
        <fullName evidence="1">Predicted protein</fullName>
    </submittedName>
</protein>
<dbReference type="Proteomes" id="UP000006671">
    <property type="component" value="Unassembled WGS sequence"/>
</dbReference>
<sequence length="650" mass="74515">MVRLSTYAFRDWTIQETCSALVYKAGFSLKEATEYYLHSFSGRGLEVLLRTGNKLSFMGPNSVALLEYWVENDLLPCSYLYWTKAKTREMLTKSKNDGGMGLSEDVAQNFYNLDGKAIESLISHSFCQNNCLIDLELYESLKSWIFSLRETELLVPLIGFNLMNISITMPVFDNSMPYQNNKKCVQNMAVEFLHNLNTEEIRCKSLVCNFSHFGFGKTRFGVQFLKLLRNAISDESVYIDGKSFSQYLMDQFSTDQIHSLLNAKMVYINFVEITENVTFDIILSSCIVNTLKVPPPNDSKPFEEWIASLGPIYIILDEFQIFLKQTAIDQNTVKSYHIIWNSSLVKLQKLSNVFLYICGKGLLFDLIEKGQFREESSYRSPTAVYSVNLSSLDIGDIKTIMTHFQHFKSLPDEVTTKLANHVHEMTGGVPILVHYAFMYSNPDIQASFEGIKQTLDNNISHAPPQTIKPYGNANFSRILKDMYKVLVWASILKKTFSTKDSITVSEIPEFSGLENISILHLSIFCNCYVEEVADQKGRFQFVFPKCIIDSYIEDNDLDISHIYQISKQYPFLVSNDHILEYLTDFYLVIPSKSDLTECIGPLNAMILKKLPDWKNQDINLKDIMDVVVKGWNVIESKETIEPKKKKSKKK</sequence>
<dbReference type="EMBL" id="GG738918">
    <property type="protein sequence ID" value="EFC37431.1"/>
    <property type="molecule type" value="Genomic_DNA"/>
</dbReference>
<dbReference type="SUPFAM" id="SSF52540">
    <property type="entry name" value="P-loop containing nucleoside triphosphate hydrolases"/>
    <property type="match status" value="1"/>
</dbReference>
<proteinExistence type="predicted"/>
<dbReference type="VEuPathDB" id="AmoebaDB:NAEGRDRAFT_53730"/>
<organism evidence="2">
    <name type="scientific">Naegleria gruberi</name>
    <name type="common">Amoeba</name>
    <dbReference type="NCBI Taxonomy" id="5762"/>
    <lineage>
        <taxon>Eukaryota</taxon>
        <taxon>Discoba</taxon>
        <taxon>Heterolobosea</taxon>
        <taxon>Tetramitia</taxon>
        <taxon>Eutetramitia</taxon>
        <taxon>Vahlkampfiidae</taxon>
        <taxon>Naegleria</taxon>
    </lineage>
</organism>